<dbReference type="PROSITE" id="PS51855">
    <property type="entry name" value="MGS"/>
    <property type="match status" value="1"/>
</dbReference>
<comment type="caution">
    <text evidence="12">The sequence shown here is derived from an EMBL/GenBank/DDBJ whole genome shotgun (WGS) entry which is preliminary data.</text>
</comment>
<dbReference type="EMBL" id="DVFJ01000033">
    <property type="protein sequence ID" value="HIQ72317.1"/>
    <property type="molecule type" value="Genomic_DNA"/>
</dbReference>
<feature type="domain" description="MGS-like" evidence="11">
    <location>
        <begin position="1"/>
        <end position="145"/>
    </location>
</feature>
<dbReference type="FunFam" id="3.40.50.1380:FF:000001">
    <property type="entry name" value="Bifunctional purine biosynthesis protein PurH"/>
    <property type="match status" value="1"/>
</dbReference>
<name>A0A9D0ZAQ5_9FIRM</name>
<proteinExistence type="inferred from homology"/>
<dbReference type="InterPro" id="IPR036914">
    <property type="entry name" value="MGS-like_dom_sf"/>
</dbReference>
<dbReference type="FunFam" id="3.40.140.20:FF:000002">
    <property type="entry name" value="Bifunctional purine biosynthesis protein PurH"/>
    <property type="match status" value="1"/>
</dbReference>
<evidence type="ECO:0000313" key="13">
    <source>
        <dbReference type="Proteomes" id="UP000886887"/>
    </source>
</evidence>
<dbReference type="Proteomes" id="UP000886887">
    <property type="component" value="Unassembled WGS sequence"/>
</dbReference>
<evidence type="ECO:0000256" key="9">
    <source>
        <dbReference type="ARBA" id="ARBA00050687"/>
    </source>
</evidence>
<dbReference type="HAMAP" id="MF_00139">
    <property type="entry name" value="PurH"/>
    <property type="match status" value="1"/>
</dbReference>
<reference evidence="12" key="2">
    <citation type="journal article" date="2021" name="PeerJ">
        <title>Extensive microbial diversity within the chicken gut microbiome revealed by metagenomics and culture.</title>
        <authorList>
            <person name="Gilroy R."/>
            <person name="Ravi A."/>
            <person name="Getino M."/>
            <person name="Pursley I."/>
            <person name="Horton D.L."/>
            <person name="Alikhan N.F."/>
            <person name="Baker D."/>
            <person name="Gharbi K."/>
            <person name="Hall N."/>
            <person name="Watson M."/>
            <person name="Adriaenssens E.M."/>
            <person name="Foster-Nyarko E."/>
            <person name="Jarju S."/>
            <person name="Secka A."/>
            <person name="Antonio M."/>
            <person name="Oren A."/>
            <person name="Chaudhuri R.R."/>
            <person name="La Ragione R."/>
            <person name="Hildebrand F."/>
            <person name="Pallen M.J."/>
        </authorList>
    </citation>
    <scope>NUCLEOTIDE SEQUENCE</scope>
    <source>
        <strain evidence="12">ChiSxjej2B14-6234</strain>
    </source>
</reference>
<evidence type="ECO:0000259" key="11">
    <source>
        <dbReference type="PROSITE" id="PS51855"/>
    </source>
</evidence>
<evidence type="ECO:0000313" key="12">
    <source>
        <dbReference type="EMBL" id="HIQ72317.1"/>
    </source>
</evidence>
<dbReference type="GO" id="GO:0003937">
    <property type="term" value="F:IMP cyclohydrolase activity"/>
    <property type="evidence" value="ECO:0007669"/>
    <property type="project" value="UniProtKB-UniRule"/>
</dbReference>
<dbReference type="Gene3D" id="3.40.140.20">
    <property type="match status" value="2"/>
</dbReference>
<dbReference type="InterPro" id="IPR002695">
    <property type="entry name" value="PurH-like"/>
</dbReference>
<dbReference type="GO" id="GO:0005829">
    <property type="term" value="C:cytosol"/>
    <property type="evidence" value="ECO:0007669"/>
    <property type="project" value="TreeGrafter"/>
</dbReference>
<evidence type="ECO:0000256" key="2">
    <source>
        <dbReference type="ARBA" id="ARBA00004954"/>
    </source>
</evidence>
<dbReference type="PANTHER" id="PTHR11692:SF0">
    <property type="entry name" value="BIFUNCTIONAL PURINE BIOSYNTHESIS PROTEIN ATIC"/>
    <property type="match status" value="1"/>
</dbReference>
<comment type="similarity">
    <text evidence="3 10">Belongs to the PurH family.</text>
</comment>
<keyword evidence="5 10" id="KW-0658">Purine biosynthesis</keyword>
<dbReference type="EC" id="3.5.4.10" evidence="10"/>
<organism evidence="12 13">
    <name type="scientific">Candidatus Onthenecus intestinigallinarum</name>
    <dbReference type="NCBI Taxonomy" id="2840875"/>
    <lineage>
        <taxon>Bacteria</taxon>
        <taxon>Bacillati</taxon>
        <taxon>Bacillota</taxon>
        <taxon>Clostridia</taxon>
        <taxon>Eubacteriales</taxon>
        <taxon>Candidatus Onthenecus</taxon>
    </lineage>
</organism>
<gene>
    <name evidence="10 12" type="primary">purH</name>
    <name evidence="12" type="ORF">IAB73_08945</name>
</gene>
<dbReference type="SUPFAM" id="SSF52335">
    <property type="entry name" value="Methylglyoxal synthase-like"/>
    <property type="match status" value="1"/>
</dbReference>
<keyword evidence="6 10" id="KW-0378">Hydrolase</keyword>
<reference evidence="12" key="1">
    <citation type="submission" date="2020-10" db="EMBL/GenBank/DDBJ databases">
        <authorList>
            <person name="Gilroy R."/>
        </authorList>
    </citation>
    <scope>NUCLEOTIDE SEQUENCE</scope>
    <source>
        <strain evidence="12">ChiSxjej2B14-6234</strain>
    </source>
</reference>
<keyword evidence="7 10" id="KW-0511">Multifunctional enzyme</keyword>
<accession>A0A9D0ZAQ5</accession>
<dbReference type="PANTHER" id="PTHR11692">
    <property type="entry name" value="BIFUNCTIONAL PURINE BIOSYNTHESIS PROTEIN PURH"/>
    <property type="match status" value="1"/>
</dbReference>
<evidence type="ECO:0000256" key="10">
    <source>
        <dbReference type="HAMAP-Rule" id="MF_00139"/>
    </source>
</evidence>
<evidence type="ECO:0000256" key="3">
    <source>
        <dbReference type="ARBA" id="ARBA00007667"/>
    </source>
</evidence>
<dbReference type="SMART" id="SM00851">
    <property type="entry name" value="MGS"/>
    <property type="match status" value="1"/>
</dbReference>
<dbReference type="InterPro" id="IPR016193">
    <property type="entry name" value="Cytidine_deaminase-like"/>
</dbReference>
<evidence type="ECO:0000256" key="4">
    <source>
        <dbReference type="ARBA" id="ARBA00022679"/>
    </source>
</evidence>
<dbReference type="Gene3D" id="3.40.50.1380">
    <property type="entry name" value="Methylglyoxal synthase-like domain"/>
    <property type="match status" value="1"/>
</dbReference>
<dbReference type="InterPro" id="IPR024051">
    <property type="entry name" value="AICAR_Tfase_dup_dom_sf"/>
</dbReference>
<evidence type="ECO:0000256" key="6">
    <source>
        <dbReference type="ARBA" id="ARBA00022801"/>
    </source>
</evidence>
<comment type="domain">
    <text evidence="10">The IMP cyclohydrolase activity resides in the N-terminal region.</text>
</comment>
<dbReference type="PIRSF" id="PIRSF000414">
    <property type="entry name" value="AICARFT_IMPCHas"/>
    <property type="match status" value="1"/>
</dbReference>
<dbReference type="SMART" id="SM00798">
    <property type="entry name" value="AICARFT_IMPCHas"/>
    <property type="match status" value="1"/>
</dbReference>
<dbReference type="EC" id="2.1.2.3" evidence="10"/>
<dbReference type="GO" id="GO:0004643">
    <property type="term" value="F:phosphoribosylaminoimidazolecarboxamide formyltransferase activity"/>
    <property type="evidence" value="ECO:0007669"/>
    <property type="project" value="UniProtKB-UniRule"/>
</dbReference>
<sequence>MIKRALLSVSDKTGIVELARRLHGLGVELLSTGGTMKALQQAGIPVTGVSDVTGFPECLDGRVKTLHPAIHAGLLAMRSNPEHMRQIAELGIAPIDLVVINLYPFRQTIARPGVTFEEAIENIDIGGPTMLRAAAKNWQDVAVVVEPADYDAVLGELEQAGEVSRETKLRLCYKVFEHTAQYDCMIQQYLRAQLPGDNRFPDKLTVTFEKVQGMRYGENPHQGAAFYRDLGDVAGTLPAARQLHGKELSYNNINDTNGALELLREFDTTAVVAVKHGNPCGVGVADDVAEAYRLAYEADPVSVFGGIVVTNATVDAATAEQMSRIFLEIVVAPAYTDAALEILTRKKNLRVLQLDTTHRVYPAGERVLRKVAGGLLVQDIDDVLLPEGELKVVTDRAPTEKQMQDLLLAWKIVKHTKSNGIAIARDNQSLGIGPGQVNRIWSTQMAIERSGEKVRGAALASDAFFPFDDCVKAAAQAGIACIIQPGGSVRDEDSIRACNEAGIAMVFTGMRHFKH</sequence>
<dbReference type="InterPro" id="IPR011607">
    <property type="entry name" value="MGS-like_dom"/>
</dbReference>
<dbReference type="Pfam" id="PF02142">
    <property type="entry name" value="MGS"/>
    <property type="match status" value="1"/>
</dbReference>
<dbReference type="CDD" id="cd01421">
    <property type="entry name" value="IMPCH"/>
    <property type="match status" value="1"/>
</dbReference>
<comment type="catalytic activity">
    <reaction evidence="8 10">
        <text>(6R)-10-formyltetrahydrofolate + 5-amino-1-(5-phospho-beta-D-ribosyl)imidazole-4-carboxamide = 5-formamido-1-(5-phospho-D-ribosyl)imidazole-4-carboxamide + (6S)-5,6,7,8-tetrahydrofolate</text>
        <dbReference type="Rhea" id="RHEA:22192"/>
        <dbReference type="ChEBI" id="CHEBI:57453"/>
        <dbReference type="ChEBI" id="CHEBI:58467"/>
        <dbReference type="ChEBI" id="CHEBI:58475"/>
        <dbReference type="ChEBI" id="CHEBI:195366"/>
        <dbReference type="EC" id="2.1.2.3"/>
    </reaction>
</comment>
<dbReference type="Pfam" id="PF01808">
    <property type="entry name" value="AICARFT_IMPCHas"/>
    <property type="match status" value="1"/>
</dbReference>
<evidence type="ECO:0000256" key="8">
    <source>
        <dbReference type="ARBA" id="ARBA00050488"/>
    </source>
</evidence>
<evidence type="ECO:0000256" key="7">
    <source>
        <dbReference type="ARBA" id="ARBA00023268"/>
    </source>
</evidence>
<dbReference type="SUPFAM" id="SSF53927">
    <property type="entry name" value="Cytidine deaminase-like"/>
    <property type="match status" value="1"/>
</dbReference>
<evidence type="ECO:0000256" key="1">
    <source>
        <dbReference type="ARBA" id="ARBA00004844"/>
    </source>
</evidence>
<dbReference type="NCBIfam" id="NF002049">
    <property type="entry name" value="PRK00881.1"/>
    <property type="match status" value="1"/>
</dbReference>
<comment type="catalytic activity">
    <reaction evidence="9 10">
        <text>IMP + H2O = 5-formamido-1-(5-phospho-D-ribosyl)imidazole-4-carboxamide</text>
        <dbReference type="Rhea" id="RHEA:18445"/>
        <dbReference type="ChEBI" id="CHEBI:15377"/>
        <dbReference type="ChEBI" id="CHEBI:58053"/>
        <dbReference type="ChEBI" id="CHEBI:58467"/>
        <dbReference type="EC" id="3.5.4.10"/>
    </reaction>
</comment>
<dbReference type="AlphaFoldDB" id="A0A9D0ZAQ5"/>
<protein>
    <recommendedName>
        <fullName evidence="10">Bifunctional purine biosynthesis protein PurH</fullName>
    </recommendedName>
    <domain>
        <recommendedName>
            <fullName evidence="10">Phosphoribosylaminoimidazolecarboxamide formyltransferase</fullName>
            <ecNumber evidence="10">2.1.2.3</ecNumber>
        </recommendedName>
        <alternativeName>
            <fullName evidence="10">AICAR transformylase</fullName>
        </alternativeName>
    </domain>
    <domain>
        <recommendedName>
            <fullName evidence="10">IMP cyclohydrolase</fullName>
            <ecNumber evidence="10">3.5.4.10</ecNumber>
        </recommendedName>
        <alternativeName>
            <fullName evidence="10">ATIC</fullName>
        </alternativeName>
        <alternativeName>
            <fullName evidence="10">IMP synthase</fullName>
        </alternativeName>
        <alternativeName>
            <fullName evidence="10">Inosinicase</fullName>
        </alternativeName>
    </domain>
</protein>
<dbReference type="FunFam" id="3.40.140.20:FF:000001">
    <property type="entry name" value="Bifunctional purine biosynthesis protein PurH"/>
    <property type="match status" value="1"/>
</dbReference>
<dbReference type="GO" id="GO:0006189">
    <property type="term" value="P:'de novo' IMP biosynthetic process"/>
    <property type="evidence" value="ECO:0007669"/>
    <property type="project" value="UniProtKB-UniRule"/>
</dbReference>
<comment type="pathway">
    <text evidence="2 10">Purine metabolism; IMP biosynthesis via de novo pathway; 5-formamido-1-(5-phospho-D-ribosyl)imidazole-4-carboxamide from 5-amino-1-(5-phospho-D-ribosyl)imidazole-4-carboxamide (10-formyl THF route): step 1/1.</text>
</comment>
<dbReference type="NCBIfam" id="TIGR00355">
    <property type="entry name" value="purH"/>
    <property type="match status" value="1"/>
</dbReference>
<evidence type="ECO:0000256" key="5">
    <source>
        <dbReference type="ARBA" id="ARBA00022755"/>
    </source>
</evidence>
<keyword evidence="4 10" id="KW-0808">Transferase</keyword>
<comment type="pathway">
    <text evidence="1 10">Purine metabolism; IMP biosynthesis via de novo pathway; IMP from 5-formamido-1-(5-phospho-D-ribosyl)imidazole-4-carboxamide: step 1/1.</text>
</comment>